<reference evidence="10 11" key="1">
    <citation type="journal article" date="2012" name="Genome Biol.">
        <title>Genome and low-iron response of an oceanic diatom adapted to chronic iron limitation.</title>
        <authorList>
            <person name="Lommer M."/>
            <person name="Specht M."/>
            <person name="Roy A.S."/>
            <person name="Kraemer L."/>
            <person name="Andreson R."/>
            <person name="Gutowska M.A."/>
            <person name="Wolf J."/>
            <person name="Bergner S.V."/>
            <person name="Schilhabel M.B."/>
            <person name="Klostermeier U.C."/>
            <person name="Beiko R.G."/>
            <person name="Rosenstiel P."/>
            <person name="Hippler M."/>
            <person name="Laroche J."/>
        </authorList>
    </citation>
    <scope>NUCLEOTIDE SEQUENCE [LARGE SCALE GENOMIC DNA]</scope>
    <source>
        <strain evidence="10 11">CCMP1005</strain>
    </source>
</reference>
<gene>
    <name evidence="10" type="ORF">THAOC_22117</name>
</gene>
<evidence type="ECO:0000256" key="1">
    <source>
        <dbReference type="ARBA" id="ARBA00005862"/>
    </source>
</evidence>
<evidence type="ECO:0000256" key="7">
    <source>
        <dbReference type="RuleBase" id="RU367151"/>
    </source>
</evidence>
<comment type="similarity">
    <text evidence="1 7">Belongs to the DNA photolyase class-1 family.</text>
</comment>
<evidence type="ECO:0000256" key="8">
    <source>
        <dbReference type="SAM" id="MobiDB-lite"/>
    </source>
</evidence>
<dbReference type="InterPro" id="IPR018394">
    <property type="entry name" value="DNA_photolyase_1_CS_C"/>
</dbReference>
<comment type="caution">
    <text evidence="10">The sequence shown here is derived from an EMBL/GenBank/DDBJ whole genome shotgun (WGS) entry which is preliminary data.</text>
</comment>
<dbReference type="EMBL" id="AGNL01026996">
    <property type="protein sequence ID" value="EJK57807.1"/>
    <property type="molecule type" value="Genomic_DNA"/>
</dbReference>
<dbReference type="Pfam" id="PF03441">
    <property type="entry name" value="FAD_binding_7"/>
    <property type="match status" value="1"/>
</dbReference>
<dbReference type="GO" id="GO:0000719">
    <property type="term" value="P:photoreactive repair"/>
    <property type="evidence" value="ECO:0007669"/>
    <property type="project" value="TreeGrafter"/>
</dbReference>
<dbReference type="InterPro" id="IPR006050">
    <property type="entry name" value="DNA_photolyase_N"/>
</dbReference>
<feature type="region of interest" description="Disordered" evidence="8">
    <location>
        <begin position="536"/>
        <end position="605"/>
    </location>
</feature>
<evidence type="ECO:0000256" key="4">
    <source>
        <dbReference type="ARBA" id="ARBA00022991"/>
    </source>
</evidence>
<evidence type="ECO:0000313" key="11">
    <source>
        <dbReference type="Proteomes" id="UP000266841"/>
    </source>
</evidence>
<dbReference type="Gene3D" id="3.40.50.620">
    <property type="entry name" value="HUPs"/>
    <property type="match status" value="1"/>
</dbReference>
<dbReference type="GO" id="GO:0003677">
    <property type="term" value="F:DNA binding"/>
    <property type="evidence" value="ECO:0007669"/>
    <property type="project" value="TreeGrafter"/>
</dbReference>
<sequence length="605" mass="67923">MGKQHAVENARPVNIHWFRQTDLRLHDNPALRRSVDLSLGKSKNPVVGAAVSESPPHRGNILPVFVFDTSRIYGSNTRSELGSLKCSARRAQFVLQAVSDLRSNLEKRGSGLIIGVGKPEDVIAELAKGVLTQSSNGAKLNIVCQEEVCSEELATEKAMRSKLARAMNKGSKFDFETVWGGTMYDPETLPFDGGVNGIPDTFTPFRNKVEKACAIGNPLPVPSDEELAMPKDAHTIVKESKCHASLDYMPTLADLQYSKEDIEEAELVDIRSALPAGYRGGETFALARVKDYIWDRDLLKGYFDTRNGMIGSDYSTKFAPWLALGNVSPRYIARECRRYEETRVANKSTYWVVFELLWRDYFKMFAKKHGASIFMIDGTIGKRDHANKRKWGNDPRHIKAWKDGMTGYPLVDANMRELKATGFQSNRGRQNVCSFLTIDLNMDWRYGADYFEETLIDYDVHSNWGNWASGSGMTGGRLNRFNIVKQSKDYDYGGDYVRLWCPELEGVPDKYVHEPWKMSDAMMEACGVKIGPGRDYPAPIVDPTVQPRIMSRGSNGGRGRGRGKQGGRGQGRGNGLRRENNNSNRSKSQRKDMKSLKEGSYTFRP</sequence>
<dbReference type="AlphaFoldDB" id="K0SH00"/>
<dbReference type="PANTHER" id="PTHR11455:SF22">
    <property type="entry name" value="CRYPTOCHROME DASH"/>
    <property type="match status" value="1"/>
</dbReference>
<evidence type="ECO:0000256" key="2">
    <source>
        <dbReference type="ARBA" id="ARBA00022630"/>
    </source>
</evidence>
<dbReference type="Pfam" id="PF00875">
    <property type="entry name" value="DNA_photolyase"/>
    <property type="match status" value="1"/>
</dbReference>
<dbReference type="InterPro" id="IPR014729">
    <property type="entry name" value="Rossmann-like_a/b/a_fold"/>
</dbReference>
<comment type="function">
    <text evidence="7">May have a photoreceptor function.</text>
</comment>
<feature type="binding site" evidence="5">
    <location>
        <position position="302"/>
    </location>
    <ligand>
        <name>FAD</name>
        <dbReference type="ChEBI" id="CHEBI:57692"/>
    </ligand>
</feature>
<keyword evidence="4 7" id="KW-0157">Chromophore</keyword>
<accession>K0SH00</accession>
<dbReference type="PANTHER" id="PTHR11455">
    <property type="entry name" value="CRYPTOCHROME"/>
    <property type="match status" value="1"/>
</dbReference>
<dbReference type="NCBIfam" id="TIGR02765">
    <property type="entry name" value="crypto_DASH"/>
    <property type="match status" value="1"/>
</dbReference>
<dbReference type="InterPro" id="IPR002081">
    <property type="entry name" value="Cryptochrome/DNA_photolyase_1"/>
</dbReference>
<feature type="site" description="Electron transfer via tryptophanyl radical" evidence="6">
    <location>
        <position position="467"/>
    </location>
</feature>
<dbReference type="SUPFAM" id="SSF52425">
    <property type="entry name" value="Cryptochrome/photolyase, N-terminal domain"/>
    <property type="match status" value="1"/>
</dbReference>
<evidence type="ECO:0000256" key="5">
    <source>
        <dbReference type="PIRSR" id="PIRSR602081-1"/>
    </source>
</evidence>
<evidence type="ECO:0000313" key="10">
    <source>
        <dbReference type="EMBL" id="EJK57807.1"/>
    </source>
</evidence>
<dbReference type="PRINTS" id="PR00147">
    <property type="entry name" value="DNAPHOTLYASE"/>
</dbReference>
<comment type="cofactor">
    <cofactor evidence="5 7">
        <name>FAD</name>
        <dbReference type="ChEBI" id="CHEBI:57692"/>
    </cofactor>
    <text evidence="5 7">Binds 1 FAD per subunit.</text>
</comment>
<name>K0SH00_THAOC</name>
<dbReference type="Gene3D" id="1.10.579.10">
    <property type="entry name" value="DNA Cyclobutane Dipyrimidine Photolyase, subunit A, domain 3"/>
    <property type="match status" value="1"/>
</dbReference>
<dbReference type="PROSITE" id="PS00394">
    <property type="entry name" value="DNA_PHOTOLYASES_1_1"/>
    <property type="match status" value="1"/>
</dbReference>
<feature type="domain" description="Photolyase/cryptochrome alpha/beta" evidence="9">
    <location>
        <begin position="13"/>
        <end position="183"/>
    </location>
</feature>
<dbReference type="SUPFAM" id="SSF48173">
    <property type="entry name" value="Cryptochrome/photolyase FAD-binding domain"/>
    <property type="match status" value="1"/>
</dbReference>
<keyword evidence="3 5" id="KW-0274">FAD</keyword>
<feature type="site" description="Electron transfer via tryptophanyl radical" evidence="6">
    <location>
        <position position="391"/>
    </location>
</feature>
<keyword evidence="11" id="KW-1185">Reference proteome</keyword>
<organism evidence="10 11">
    <name type="scientific">Thalassiosira oceanica</name>
    <name type="common">Marine diatom</name>
    <dbReference type="NCBI Taxonomy" id="159749"/>
    <lineage>
        <taxon>Eukaryota</taxon>
        <taxon>Sar</taxon>
        <taxon>Stramenopiles</taxon>
        <taxon>Ochrophyta</taxon>
        <taxon>Bacillariophyta</taxon>
        <taxon>Coscinodiscophyceae</taxon>
        <taxon>Thalassiosirophycidae</taxon>
        <taxon>Thalassiosirales</taxon>
        <taxon>Thalassiosiraceae</taxon>
        <taxon>Thalassiosira</taxon>
    </lineage>
</organism>
<dbReference type="GO" id="GO:0003904">
    <property type="term" value="F:deoxyribodipyrimidine photo-lyase activity"/>
    <property type="evidence" value="ECO:0007669"/>
    <property type="project" value="TreeGrafter"/>
</dbReference>
<dbReference type="InterPro" id="IPR005101">
    <property type="entry name" value="Cryptochr/Photolyase_FAD-bd"/>
</dbReference>
<dbReference type="InterPro" id="IPR036134">
    <property type="entry name" value="Crypto/Photolyase_FAD-like_sf"/>
</dbReference>
<evidence type="ECO:0000256" key="3">
    <source>
        <dbReference type="ARBA" id="ARBA00022827"/>
    </source>
</evidence>
<dbReference type="InterPro" id="IPR014133">
    <property type="entry name" value="Cry_DASH"/>
</dbReference>
<proteinExistence type="inferred from homology"/>
<dbReference type="Gene3D" id="1.25.40.80">
    <property type="match status" value="1"/>
</dbReference>
<keyword evidence="2 5" id="KW-0285">Flavoprotein</keyword>
<dbReference type="GO" id="GO:0071949">
    <property type="term" value="F:FAD binding"/>
    <property type="evidence" value="ECO:0007669"/>
    <property type="project" value="TreeGrafter"/>
</dbReference>
<evidence type="ECO:0000256" key="6">
    <source>
        <dbReference type="PIRSR" id="PIRSR602081-2"/>
    </source>
</evidence>
<feature type="site" description="Electron transfer via tryptophanyl radical" evidence="6">
    <location>
        <position position="444"/>
    </location>
</feature>
<dbReference type="Proteomes" id="UP000266841">
    <property type="component" value="Unassembled WGS sequence"/>
</dbReference>
<comment type="cofactor">
    <cofactor evidence="7">
        <name>(6R)-5,10-methylene-5,6,7,8-tetrahydrofolate</name>
        <dbReference type="ChEBI" id="CHEBI:15636"/>
    </cofactor>
    <text evidence="7">Binds 1 5,10-methenyltetrahydrofolate (MTHF) per subunit.</text>
</comment>
<dbReference type="InterPro" id="IPR036155">
    <property type="entry name" value="Crypto/Photolyase_N_sf"/>
</dbReference>
<feature type="binding site" evidence="5">
    <location>
        <begin position="457"/>
        <end position="459"/>
    </location>
    <ligand>
        <name>FAD</name>
        <dbReference type="ChEBI" id="CHEBI:57692"/>
    </ligand>
</feature>
<evidence type="ECO:0000259" key="9">
    <source>
        <dbReference type="PROSITE" id="PS51645"/>
    </source>
</evidence>
<dbReference type="eggNOG" id="KOG0133">
    <property type="taxonomic scope" value="Eukaryota"/>
</dbReference>
<protein>
    <recommendedName>
        <fullName evidence="7">Cryptochrome DASH</fullName>
    </recommendedName>
</protein>
<dbReference type="OMA" id="KFWRCGP"/>
<dbReference type="OrthoDB" id="435881at2759"/>
<dbReference type="PROSITE" id="PS51645">
    <property type="entry name" value="PHR_CRY_ALPHA_BETA"/>
    <property type="match status" value="1"/>
</dbReference>